<evidence type="ECO:0000313" key="2">
    <source>
        <dbReference type="Proteomes" id="UP001469553"/>
    </source>
</evidence>
<organism evidence="1 2">
    <name type="scientific">Ameca splendens</name>
    <dbReference type="NCBI Taxonomy" id="208324"/>
    <lineage>
        <taxon>Eukaryota</taxon>
        <taxon>Metazoa</taxon>
        <taxon>Chordata</taxon>
        <taxon>Craniata</taxon>
        <taxon>Vertebrata</taxon>
        <taxon>Euteleostomi</taxon>
        <taxon>Actinopterygii</taxon>
        <taxon>Neopterygii</taxon>
        <taxon>Teleostei</taxon>
        <taxon>Neoteleostei</taxon>
        <taxon>Acanthomorphata</taxon>
        <taxon>Ovalentaria</taxon>
        <taxon>Atherinomorphae</taxon>
        <taxon>Cyprinodontiformes</taxon>
        <taxon>Goodeidae</taxon>
        <taxon>Ameca</taxon>
    </lineage>
</organism>
<protein>
    <submittedName>
        <fullName evidence="1">Uncharacterized protein</fullName>
    </submittedName>
</protein>
<name>A0ABV0ZVA3_9TELE</name>
<evidence type="ECO:0000313" key="1">
    <source>
        <dbReference type="EMBL" id="MEQ2309859.1"/>
    </source>
</evidence>
<comment type="caution">
    <text evidence="1">The sequence shown here is derived from an EMBL/GenBank/DDBJ whole genome shotgun (WGS) entry which is preliminary data.</text>
</comment>
<dbReference type="EMBL" id="JAHRIP010075339">
    <property type="protein sequence ID" value="MEQ2309859.1"/>
    <property type="molecule type" value="Genomic_DNA"/>
</dbReference>
<dbReference type="Proteomes" id="UP001469553">
    <property type="component" value="Unassembled WGS sequence"/>
</dbReference>
<sequence length="105" mass="11893">MNYNLSTSFPSIVSLWIIVSSWQFPCFLRLQDQELSVPCPPSNASISTKELTLSSLSSSKKQLRNQLNKLNQDNSDPKSLYPWQPDHSHSLVFSSVSVPEYFATK</sequence>
<reference evidence="1 2" key="1">
    <citation type="submission" date="2021-06" db="EMBL/GenBank/DDBJ databases">
        <authorList>
            <person name="Palmer J.M."/>
        </authorList>
    </citation>
    <scope>NUCLEOTIDE SEQUENCE [LARGE SCALE GENOMIC DNA]</scope>
    <source>
        <strain evidence="1 2">AS_MEX2019</strain>
        <tissue evidence="1">Muscle</tissue>
    </source>
</reference>
<accession>A0ABV0ZVA3</accession>
<proteinExistence type="predicted"/>
<gene>
    <name evidence="1" type="ORF">AMECASPLE_002786</name>
</gene>
<keyword evidence="2" id="KW-1185">Reference proteome</keyword>